<organism evidence="2 3">
    <name type="scientific">Botrimarina hoheduenensis</name>
    <dbReference type="NCBI Taxonomy" id="2528000"/>
    <lineage>
        <taxon>Bacteria</taxon>
        <taxon>Pseudomonadati</taxon>
        <taxon>Planctomycetota</taxon>
        <taxon>Planctomycetia</taxon>
        <taxon>Pirellulales</taxon>
        <taxon>Lacipirellulaceae</taxon>
        <taxon>Botrimarina</taxon>
    </lineage>
</organism>
<proteinExistence type="predicted"/>
<keyword evidence="3" id="KW-1185">Reference proteome</keyword>
<feature type="signal peptide" evidence="1">
    <location>
        <begin position="1"/>
        <end position="26"/>
    </location>
</feature>
<evidence type="ECO:0000256" key="1">
    <source>
        <dbReference type="SAM" id="SignalP"/>
    </source>
</evidence>
<reference evidence="2 3" key="1">
    <citation type="submission" date="2019-02" db="EMBL/GenBank/DDBJ databases">
        <title>Deep-cultivation of Planctomycetes and their phenomic and genomic characterization uncovers novel biology.</title>
        <authorList>
            <person name="Wiegand S."/>
            <person name="Jogler M."/>
            <person name="Boedeker C."/>
            <person name="Pinto D."/>
            <person name="Vollmers J."/>
            <person name="Rivas-Marin E."/>
            <person name="Kohn T."/>
            <person name="Peeters S.H."/>
            <person name="Heuer A."/>
            <person name="Rast P."/>
            <person name="Oberbeckmann S."/>
            <person name="Bunk B."/>
            <person name="Jeske O."/>
            <person name="Meyerdierks A."/>
            <person name="Storesund J.E."/>
            <person name="Kallscheuer N."/>
            <person name="Luecker S."/>
            <person name="Lage O.M."/>
            <person name="Pohl T."/>
            <person name="Merkel B.J."/>
            <person name="Hornburger P."/>
            <person name="Mueller R.-W."/>
            <person name="Bruemmer F."/>
            <person name="Labrenz M."/>
            <person name="Spormann A.M."/>
            <person name="Op Den Camp H."/>
            <person name="Overmann J."/>
            <person name="Amann R."/>
            <person name="Jetten M.S.M."/>
            <person name="Mascher T."/>
            <person name="Medema M.H."/>
            <person name="Devos D.P."/>
            <person name="Kaster A.-K."/>
            <person name="Ovreas L."/>
            <person name="Rohde M."/>
            <person name="Galperin M.Y."/>
            <person name="Jogler C."/>
        </authorList>
    </citation>
    <scope>NUCLEOTIDE SEQUENCE [LARGE SCALE GENOMIC DNA]</scope>
    <source>
        <strain evidence="2 3">Pla111</strain>
    </source>
</reference>
<keyword evidence="1" id="KW-0732">Signal</keyword>
<dbReference type="EMBL" id="SJPH01000003">
    <property type="protein sequence ID" value="TWT46466.1"/>
    <property type="molecule type" value="Genomic_DNA"/>
</dbReference>
<name>A0A5C5W6F2_9BACT</name>
<dbReference type="OrthoDB" id="282809at2"/>
<dbReference type="AlphaFoldDB" id="A0A5C5W6F2"/>
<accession>A0A5C5W6F2</accession>
<evidence type="ECO:0000313" key="3">
    <source>
        <dbReference type="Proteomes" id="UP000318995"/>
    </source>
</evidence>
<gene>
    <name evidence="2" type="ORF">Pla111_15620</name>
</gene>
<sequence precursor="true">MTKTARRIALTIVPVTLAAFALPALADDHGWDGRRVVSEQRPNDLFYNYYVGPQPSGTAAQMYVSPLPVPANVGHTYTTYQPVMPHEYLYQHHRSWNTHHPGAGWTRTKARYHSRANGLQAGMWGLYDNSFTGWLHNGYFNTRVVKPWQLY</sequence>
<dbReference type="RefSeq" id="WP_146573003.1">
    <property type="nucleotide sequence ID" value="NZ_SJPH01000003.1"/>
</dbReference>
<protein>
    <submittedName>
        <fullName evidence="2">Uncharacterized protein</fullName>
    </submittedName>
</protein>
<feature type="chain" id="PRO_5022686089" evidence="1">
    <location>
        <begin position="27"/>
        <end position="151"/>
    </location>
</feature>
<comment type="caution">
    <text evidence="2">The sequence shown here is derived from an EMBL/GenBank/DDBJ whole genome shotgun (WGS) entry which is preliminary data.</text>
</comment>
<evidence type="ECO:0000313" key="2">
    <source>
        <dbReference type="EMBL" id="TWT46466.1"/>
    </source>
</evidence>
<dbReference type="Proteomes" id="UP000318995">
    <property type="component" value="Unassembled WGS sequence"/>
</dbReference>